<dbReference type="GO" id="GO:0000287">
    <property type="term" value="F:magnesium ion binding"/>
    <property type="evidence" value="ECO:0007669"/>
    <property type="project" value="UniProtKB-UniRule"/>
</dbReference>
<comment type="catalytic activity">
    <reaction evidence="11">
        <text>a tRNA with a 3' CCA end + 2 CTP + ATP = a tRNA with a 3' CCACCA end + 3 diphosphate</text>
        <dbReference type="Rhea" id="RHEA:76235"/>
        <dbReference type="Rhea" id="RHEA-COMP:10468"/>
        <dbReference type="Rhea" id="RHEA-COMP:18655"/>
        <dbReference type="ChEBI" id="CHEBI:30616"/>
        <dbReference type="ChEBI" id="CHEBI:33019"/>
        <dbReference type="ChEBI" id="CHEBI:37563"/>
        <dbReference type="ChEBI" id="CHEBI:83071"/>
        <dbReference type="ChEBI" id="CHEBI:195187"/>
    </reaction>
</comment>
<organism evidence="14 15">
    <name type="scientific">Candidatus Photodesmus blepharonis</name>
    <dbReference type="NCBI Taxonomy" id="1179155"/>
    <lineage>
        <taxon>Bacteria</taxon>
        <taxon>Pseudomonadati</taxon>
        <taxon>Pseudomonadota</taxon>
        <taxon>Gammaproteobacteria</taxon>
        <taxon>Vibrionales</taxon>
        <taxon>Vibrionaceae</taxon>
        <taxon>Candidatus Photodesmus</taxon>
    </lineage>
</organism>
<evidence type="ECO:0000256" key="1">
    <source>
        <dbReference type="ARBA" id="ARBA00001946"/>
    </source>
</evidence>
<dbReference type="InterPro" id="IPR012006">
    <property type="entry name" value="CCA_bact"/>
</dbReference>
<comment type="function">
    <text evidence="11">Catalyzes the addition and repair of the essential 3'-terminal CCA sequence in tRNAs without using a nucleic acid template. Adds these three nucleotides in the order of C, C, and A to the tRNA nucleotide-73, using CTP and ATP as substrates and producing inorganic pyrophosphate. tRNA 3'-terminal CCA addition is required both for tRNA processing and repair. Also involved in tRNA surveillance by mediating tandem CCA addition to generate a CCACCA at the 3' terminus of unstable tRNAs. While stable tRNAs receive only 3'-terminal CCA, unstable tRNAs are marked with CCACCA and rapidly degraded.</text>
</comment>
<keyword evidence="8 11" id="KW-0067">ATP-binding</keyword>
<dbReference type="Proteomes" id="UP000053784">
    <property type="component" value="Unassembled WGS sequence"/>
</dbReference>
<dbReference type="EMBL" id="JGVK01000008">
    <property type="protein sequence ID" value="KEY91477.1"/>
    <property type="molecule type" value="Genomic_DNA"/>
</dbReference>
<keyword evidence="9 11" id="KW-0460">Magnesium</keyword>
<dbReference type="InterPro" id="IPR032828">
    <property type="entry name" value="PolyA_RNA-bd"/>
</dbReference>
<dbReference type="SUPFAM" id="SSF81891">
    <property type="entry name" value="Poly A polymerase C-terminal region-like"/>
    <property type="match status" value="1"/>
</dbReference>
<sequence>MQTYLVGGAVRDQLLNIKVQDKDWVVVGSSEAEMLDQGFTAVGKRFPVFLHPENKQEYALARTEKKTEPGHTGFRSYFKSDVTLEEDLLRRDLTINAIAKNNAGKIIDPYNGQRDLNKRILRHVSPAFSEDPLRVLRVARFAAKLAHLSFSIHPETLEIMNYISQSGELKYLTPERVWQEWHKSLKTQDPTVFLSILEQCNALKEIFPEFHMRQSKQQTGTLEIARAIASLSTSAPLRFAAQIQNLGRNTILENEYFDEEKCYYVGNLIEQFSKRIKIPNAFKELAVIIWTQRINIHRAETLSSLTKLQILNELDVWRKPERLQQVLLCCQADHYEGQVNFQDKSYQQRNIFESAYQAASSVDIEPIISSTFKGKEIRTKIEKQRIRAITENPFSK</sequence>
<protein>
    <recommendedName>
        <fullName evidence="11">CCA-adding enzyme</fullName>
        <ecNumber evidence="11">2.7.7.72</ecNumber>
    </recommendedName>
    <alternativeName>
        <fullName evidence="11">CCA tRNA nucleotidyltransferase</fullName>
    </alternativeName>
    <alternativeName>
        <fullName evidence="11">tRNA CCA-pyrophosphorylase</fullName>
    </alternativeName>
    <alternativeName>
        <fullName evidence="11">tRNA adenylyl-/cytidylyl- transferase</fullName>
    </alternativeName>
    <alternativeName>
        <fullName evidence="11">tRNA nucleotidyltransferase</fullName>
    </alternativeName>
    <alternativeName>
        <fullName evidence="11">tRNA-NT</fullName>
    </alternativeName>
</protein>
<dbReference type="STRING" id="1179155.CF67_16012"/>
<keyword evidence="7 11" id="KW-0692">RNA repair</keyword>
<feature type="domain" description="Poly A polymerase head" evidence="12">
    <location>
        <begin position="3"/>
        <end position="122"/>
    </location>
</feature>
<keyword evidence="15" id="KW-1185">Reference proteome</keyword>
<dbReference type="CDD" id="cd05398">
    <property type="entry name" value="NT_ClassII-CCAase"/>
    <property type="match status" value="1"/>
</dbReference>
<dbReference type="PIRSF" id="PIRSF000813">
    <property type="entry name" value="CCA_bact"/>
    <property type="match status" value="1"/>
</dbReference>
<accession>A0A084CNU8</accession>
<evidence type="ECO:0000256" key="11">
    <source>
        <dbReference type="HAMAP-Rule" id="MF_01262"/>
    </source>
</evidence>
<gene>
    <name evidence="11 14" type="primary">cca</name>
    <name evidence="14" type="ORF">CF67_16012</name>
</gene>
<evidence type="ECO:0000256" key="7">
    <source>
        <dbReference type="ARBA" id="ARBA00022800"/>
    </source>
</evidence>
<evidence type="ECO:0000259" key="13">
    <source>
        <dbReference type="Pfam" id="PF12627"/>
    </source>
</evidence>
<dbReference type="Pfam" id="PF01743">
    <property type="entry name" value="PolyA_pol"/>
    <property type="match status" value="1"/>
</dbReference>
<dbReference type="AlphaFoldDB" id="A0A084CNU8"/>
<evidence type="ECO:0000256" key="10">
    <source>
        <dbReference type="ARBA" id="ARBA00022884"/>
    </source>
</evidence>
<feature type="binding site" evidence="11">
    <location>
        <position position="137"/>
    </location>
    <ligand>
        <name>CTP</name>
        <dbReference type="ChEBI" id="CHEBI:37563"/>
    </ligand>
</feature>
<dbReference type="EC" id="2.7.7.72" evidence="11"/>
<comment type="similarity">
    <text evidence="11">Belongs to the tRNA nucleotidyltransferase/poly(A) polymerase family. Bacterial CCA-adding enzyme type 2 subfamily.</text>
</comment>
<dbReference type="GO" id="GO:0160016">
    <property type="term" value="F:CCACCA tRNA nucleotidyltransferase activity"/>
    <property type="evidence" value="ECO:0007669"/>
    <property type="project" value="RHEA"/>
</dbReference>
<dbReference type="Gene3D" id="1.10.3090.10">
    <property type="entry name" value="cca-adding enzyme, domain 2"/>
    <property type="match status" value="1"/>
</dbReference>
<evidence type="ECO:0000313" key="15">
    <source>
        <dbReference type="Proteomes" id="UP000053784"/>
    </source>
</evidence>
<comment type="cofactor">
    <cofactor evidence="1 11">
        <name>Mg(2+)</name>
        <dbReference type="ChEBI" id="CHEBI:18420"/>
    </cofactor>
</comment>
<evidence type="ECO:0000256" key="5">
    <source>
        <dbReference type="ARBA" id="ARBA00022723"/>
    </source>
</evidence>
<name>A0A084CNU8_9GAMM</name>
<evidence type="ECO:0000256" key="8">
    <source>
        <dbReference type="ARBA" id="ARBA00022840"/>
    </source>
</evidence>
<dbReference type="HAMAP" id="MF_01262">
    <property type="entry name" value="CCA_bact_type2"/>
    <property type="match status" value="1"/>
</dbReference>
<feature type="binding site" evidence="11">
    <location>
        <position position="8"/>
    </location>
    <ligand>
        <name>ATP</name>
        <dbReference type="ChEBI" id="CHEBI:30616"/>
    </ligand>
</feature>
<keyword evidence="5 11" id="KW-0479">Metal-binding</keyword>
<dbReference type="eggNOG" id="COG0617">
    <property type="taxonomic scope" value="Bacteria"/>
</dbReference>
<evidence type="ECO:0000256" key="9">
    <source>
        <dbReference type="ARBA" id="ARBA00022842"/>
    </source>
</evidence>
<feature type="domain" description="tRNA nucleotidyltransferase/poly(A) polymerase RNA and SrmB- binding" evidence="13">
    <location>
        <begin position="150"/>
        <end position="211"/>
    </location>
</feature>
<dbReference type="OrthoDB" id="9805698at2"/>
<dbReference type="RefSeq" id="WP_034413508.1">
    <property type="nucleotide sequence ID" value="NZ_JGVK01000008.1"/>
</dbReference>
<dbReference type="PANTHER" id="PTHR47545:SF1">
    <property type="entry name" value="MULTIFUNCTIONAL CCA PROTEIN"/>
    <property type="match status" value="1"/>
</dbReference>
<dbReference type="GO" id="GO:0001680">
    <property type="term" value="P:tRNA 3'-terminal CCA addition"/>
    <property type="evidence" value="ECO:0007669"/>
    <property type="project" value="UniProtKB-UniRule"/>
</dbReference>
<feature type="binding site" evidence="11">
    <location>
        <position position="23"/>
    </location>
    <ligand>
        <name>Mg(2+)</name>
        <dbReference type="ChEBI" id="CHEBI:18420"/>
    </ligand>
</feature>
<feature type="binding site" evidence="11">
    <location>
        <position position="140"/>
    </location>
    <ligand>
        <name>ATP</name>
        <dbReference type="ChEBI" id="CHEBI:30616"/>
    </ligand>
</feature>
<feature type="binding site" evidence="11">
    <location>
        <position position="91"/>
    </location>
    <ligand>
        <name>ATP</name>
        <dbReference type="ChEBI" id="CHEBI:30616"/>
    </ligand>
</feature>
<dbReference type="GO" id="GO:0000049">
    <property type="term" value="F:tRNA binding"/>
    <property type="evidence" value="ECO:0007669"/>
    <property type="project" value="UniProtKB-UniRule"/>
</dbReference>
<feature type="binding site" evidence="11">
    <location>
        <position position="8"/>
    </location>
    <ligand>
        <name>CTP</name>
        <dbReference type="ChEBI" id="CHEBI:37563"/>
    </ligand>
</feature>
<dbReference type="SUPFAM" id="SSF81301">
    <property type="entry name" value="Nucleotidyltransferase"/>
    <property type="match status" value="1"/>
</dbReference>
<evidence type="ECO:0000259" key="12">
    <source>
        <dbReference type="Pfam" id="PF01743"/>
    </source>
</evidence>
<evidence type="ECO:0000256" key="6">
    <source>
        <dbReference type="ARBA" id="ARBA00022741"/>
    </source>
</evidence>
<keyword evidence="6 11" id="KW-0547">Nucleotide-binding</keyword>
<dbReference type="GO" id="GO:0042245">
    <property type="term" value="P:RNA repair"/>
    <property type="evidence" value="ECO:0007669"/>
    <property type="project" value="UniProtKB-KW"/>
</dbReference>
<keyword evidence="2 11" id="KW-0808">Transferase</keyword>
<feature type="binding site" evidence="11">
    <location>
        <position position="11"/>
    </location>
    <ligand>
        <name>CTP</name>
        <dbReference type="ChEBI" id="CHEBI:37563"/>
    </ligand>
</feature>
<feature type="binding site" evidence="11">
    <location>
        <position position="21"/>
    </location>
    <ligand>
        <name>Mg(2+)</name>
        <dbReference type="ChEBI" id="CHEBI:18420"/>
    </ligand>
</feature>
<dbReference type="GO" id="GO:0004810">
    <property type="term" value="F:CCA tRNA nucleotidyltransferase activity"/>
    <property type="evidence" value="ECO:0007669"/>
    <property type="project" value="UniProtKB-UniRule"/>
</dbReference>
<evidence type="ECO:0000313" key="14">
    <source>
        <dbReference type="EMBL" id="KEY91477.1"/>
    </source>
</evidence>
<keyword evidence="3 11" id="KW-0819">tRNA processing</keyword>
<comment type="caution">
    <text evidence="14">The sequence shown here is derived from an EMBL/GenBank/DDBJ whole genome shotgun (WGS) entry which is preliminary data.</text>
</comment>
<comment type="miscellaneous">
    <text evidence="11">A single active site specifically recognizes both ATP and CTP and is responsible for their addition.</text>
</comment>
<feature type="binding site" evidence="11">
    <location>
        <position position="11"/>
    </location>
    <ligand>
        <name>ATP</name>
        <dbReference type="ChEBI" id="CHEBI:30616"/>
    </ligand>
</feature>
<dbReference type="Gene3D" id="3.30.460.10">
    <property type="entry name" value="Beta Polymerase, domain 2"/>
    <property type="match status" value="1"/>
</dbReference>
<reference evidence="14 15" key="1">
    <citation type="submission" date="2014-03" db="EMBL/GenBank/DDBJ databases">
        <title>Selection and divergence in the genomes of co-occurring obligate luminous symbionts with specific hosts.</title>
        <authorList>
            <person name="Hendry T.A."/>
            <person name="de Wet J.R."/>
            <person name="Dunlap P.V."/>
        </authorList>
    </citation>
    <scope>NUCLEOTIDE SEQUENCE [LARGE SCALE GENOMIC DNA]</scope>
    <source>
        <strain evidence="14 15">Ppalp.1</strain>
    </source>
</reference>
<evidence type="ECO:0000256" key="4">
    <source>
        <dbReference type="ARBA" id="ARBA00022695"/>
    </source>
</evidence>
<dbReference type="PANTHER" id="PTHR47545">
    <property type="entry name" value="MULTIFUNCTIONAL CCA PROTEIN"/>
    <property type="match status" value="1"/>
</dbReference>
<dbReference type="InterPro" id="IPR002646">
    <property type="entry name" value="PolA_pol_head_dom"/>
</dbReference>
<dbReference type="InterPro" id="IPR050124">
    <property type="entry name" value="tRNA_CCA-adding_enzyme"/>
</dbReference>
<feature type="binding site" evidence="11">
    <location>
        <position position="140"/>
    </location>
    <ligand>
        <name>CTP</name>
        <dbReference type="ChEBI" id="CHEBI:37563"/>
    </ligand>
</feature>
<evidence type="ECO:0000256" key="2">
    <source>
        <dbReference type="ARBA" id="ARBA00022679"/>
    </source>
</evidence>
<dbReference type="GO" id="GO:0005524">
    <property type="term" value="F:ATP binding"/>
    <property type="evidence" value="ECO:0007669"/>
    <property type="project" value="UniProtKB-UniRule"/>
</dbReference>
<keyword evidence="10 11" id="KW-0694">RNA-binding</keyword>
<evidence type="ECO:0000256" key="3">
    <source>
        <dbReference type="ARBA" id="ARBA00022694"/>
    </source>
</evidence>
<feature type="binding site" evidence="11">
    <location>
        <position position="137"/>
    </location>
    <ligand>
        <name>ATP</name>
        <dbReference type="ChEBI" id="CHEBI:30616"/>
    </ligand>
</feature>
<keyword evidence="4 11" id="KW-0548">Nucleotidyltransferase</keyword>
<dbReference type="Pfam" id="PF12627">
    <property type="entry name" value="PolyA_pol_RNAbd"/>
    <property type="match status" value="1"/>
</dbReference>
<comment type="catalytic activity">
    <reaction evidence="11">
        <text>a tRNA precursor + 2 CTP + ATP = a tRNA with a 3' CCA end + 3 diphosphate</text>
        <dbReference type="Rhea" id="RHEA:14433"/>
        <dbReference type="Rhea" id="RHEA-COMP:10465"/>
        <dbReference type="Rhea" id="RHEA-COMP:10468"/>
        <dbReference type="ChEBI" id="CHEBI:30616"/>
        <dbReference type="ChEBI" id="CHEBI:33019"/>
        <dbReference type="ChEBI" id="CHEBI:37563"/>
        <dbReference type="ChEBI" id="CHEBI:74896"/>
        <dbReference type="ChEBI" id="CHEBI:83071"/>
        <dbReference type="EC" id="2.7.7.72"/>
    </reaction>
</comment>
<dbReference type="InterPro" id="IPR043519">
    <property type="entry name" value="NT_sf"/>
</dbReference>
<feature type="binding site" evidence="11">
    <location>
        <position position="91"/>
    </location>
    <ligand>
        <name>CTP</name>
        <dbReference type="ChEBI" id="CHEBI:37563"/>
    </ligand>
</feature>
<dbReference type="NCBIfam" id="NF008137">
    <property type="entry name" value="PRK10885.1"/>
    <property type="match status" value="1"/>
</dbReference>
<proteinExistence type="inferred from homology"/>